<protein>
    <submittedName>
        <fullName evidence="1">Uncharacterized protein</fullName>
    </submittedName>
</protein>
<organism evidence="1 2">
    <name type="scientific">Dyadobacter sediminis</name>
    <dbReference type="NCBI Taxonomy" id="1493691"/>
    <lineage>
        <taxon>Bacteria</taxon>
        <taxon>Pseudomonadati</taxon>
        <taxon>Bacteroidota</taxon>
        <taxon>Cytophagia</taxon>
        <taxon>Cytophagales</taxon>
        <taxon>Spirosomataceae</taxon>
        <taxon>Dyadobacter</taxon>
    </lineage>
</organism>
<dbReference type="OrthoDB" id="943693at2"/>
<comment type="caution">
    <text evidence="1">The sequence shown here is derived from an EMBL/GenBank/DDBJ whole genome shotgun (WGS) entry which is preliminary data.</text>
</comment>
<reference evidence="1 2" key="1">
    <citation type="submission" date="2019-05" db="EMBL/GenBank/DDBJ databases">
        <authorList>
            <person name="Qu J.-H."/>
        </authorList>
    </citation>
    <scope>NUCLEOTIDE SEQUENCE [LARGE SCALE GENOMIC DNA]</scope>
    <source>
        <strain evidence="1 2">Z12</strain>
    </source>
</reference>
<proteinExistence type="predicted"/>
<dbReference type="EMBL" id="VCEI01000011">
    <property type="protein sequence ID" value="TLU96350.1"/>
    <property type="molecule type" value="Genomic_DNA"/>
</dbReference>
<gene>
    <name evidence="1" type="ORF">FEM55_04215</name>
</gene>
<accession>A0A5R9KJF4</accession>
<keyword evidence="2" id="KW-1185">Reference proteome</keyword>
<name>A0A5R9KJF4_9BACT</name>
<dbReference type="Proteomes" id="UP000309788">
    <property type="component" value="Unassembled WGS sequence"/>
</dbReference>
<sequence length="295" mass="34224">MMPTFKQQLCTWLASLQFHCEEEKTDGFFCRLMVFSRKDLLMKLILAETVQWQKSGTPEELHAEIKQIEEQRESGLRSVILWDDLWMTKTEIVKSRIGAALGISHKIPARLTVVRRIDKATAAYFIEKNHLNGDVTSKYRYGLFLPARYFRILHTDFPHHSDSDELLAAVATFSRPRIFRREEQPFRSYELIRFASLLHSNVVGGLDKLLRAFIRERKPDDIMTYADLEWSDGSNYEKLGFQKISRIPPIPFYLNPESMQRNPVTNDLKEEKTASGTVITVYNAGSIKYVKTVVN</sequence>
<dbReference type="AlphaFoldDB" id="A0A5R9KJF4"/>
<evidence type="ECO:0000313" key="2">
    <source>
        <dbReference type="Proteomes" id="UP000309788"/>
    </source>
</evidence>
<evidence type="ECO:0000313" key="1">
    <source>
        <dbReference type="EMBL" id="TLU96350.1"/>
    </source>
</evidence>